<dbReference type="PANTHER" id="PTHR47959:SF13">
    <property type="entry name" value="ATP-DEPENDENT RNA HELICASE RHLE"/>
    <property type="match status" value="1"/>
</dbReference>
<feature type="domain" description="Helicase ATP-binding" evidence="9">
    <location>
        <begin position="32"/>
        <end position="207"/>
    </location>
</feature>
<evidence type="ECO:0000256" key="4">
    <source>
        <dbReference type="ARBA" id="ARBA00022840"/>
    </source>
</evidence>
<name>A0ABT8F9I0_9BACT</name>
<sequence>MTFQELGLIEPLTRALAAEGYTHPTPIQAQAIPLALKGHDILGTAQTGTGKTAAFTLPILQLMVAEKPAAGKRVVKTLILTPTRELAIQIGESISTYAANTSLRHAVIFGGVSQKAQTDALARGVDILVATPGRLLDLINQGFIHLKSVSFLVLDEADRMLDMGFIHDVKRIIQLVPKKRQTLFFSATMPPAIQTLADVMLQAPKSVEVSPVSSTAETIQQALFYVDKKNKKNLLQHLLENKEMDRVLVFTKTKHGANKVVQDLEKAHIKAEAIHGNKSQNARQNALSNFKNYKTRVLVATDIAARGIDVDDLAFVINYELPNVPETYVHRIGRTGRAGSKGKAISFCEEEERPFLKDIEKLIGLRLPVEENNPFPPVKEVPSSSEVKQQVKSQRSGGRGRSGKKPWRGGNGNANRPKRQS</sequence>
<dbReference type="InterPro" id="IPR044742">
    <property type="entry name" value="DEAD/DEAH_RhlB"/>
</dbReference>
<reference evidence="12" key="1">
    <citation type="submission" date="2023-06" db="EMBL/GenBank/DDBJ databases">
        <title>Cytophagales bacterium Strain LB-30, isolated from soil.</title>
        <authorList>
            <person name="Liu B."/>
        </authorList>
    </citation>
    <scope>NUCLEOTIDE SEQUENCE</scope>
    <source>
        <strain evidence="12">LB-30</strain>
    </source>
</reference>
<feature type="compositionally biased region" description="Low complexity" evidence="8">
    <location>
        <begin position="380"/>
        <end position="396"/>
    </location>
</feature>
<dbReference type="PANTHER" id="PTHR47959">
    <property type="entry name" value="ATP-DEPENDENT RNA HELICASE RHLE-RELATED"/>
    <property type="match status" value="1"/>
</dbReference>
<evidence type="ECO:0000313" key="13">
    <source>
        <dbReference type="Proteomes" id="UP001168552"/>
    </source>
</evidence>
<dbReference type="SUPFAM" id="SSF52540">
    <property type="entry name" value="P-loop containing nucleoside triphosphate hydrolases"/>
    <property type="match status" value="1"/>
</dbReference>
<dbReference type="InterPro" id="IPR001650">
    <property type="entry name" value="Helicase_C-like"/>
</dbReference>
<evidence type="ECO:0000256" key="8">
    <source>
        <dbReference type="SAM" id="MobiDB-lite"/>
    </source>
</evidence>
<feature type="domain" description="DEAD-box RNA helicase Q" evidence="11">
    <location>
        <begin position="1"/>
        <end position="29"/>
    </location>
</feature>
<evidence type="ECO:0000259" key="11">
    <source>
        <dbReference type="PROSITE" id="PS51195"/>
    </source>
</evidence>
<dbReference type="InterPro" id="IPR014001">
    <property type="entry name" value="Helicase_ATP-bd"/>
</dbReference>
<keyword evidence="13" id="KW-1185">Reference proteome</keyword>
<dbReference type="InterPro" id="IPR050079">
    <property type="entry name" value="DEAD_box_RNA_helicase"/>
</dbReference>
<proteinExistence type="inferred from homology"/>
<evidence type="ECO:0000256" key="2">
    <source>
        <dbReference type="ARBA" id="ARBA00022801"/>
    </source>
</evidence>
<dbReference type="Proteomes" id="UP001168552">
    <property type="component" value="Unassembled WGS sequence"/>
</dbReference>
<dbReference type="EC" id="3.6.4.-" evidence="12"/>
<keyword evidence="4 7" id="KW-0067">ATP-binding</keyword>
<feature type="domain" description="Helicase C-terminal" evidence="10">
    <location>
        <begin position="233"/>
        <end position="383"/>
    </location>
</feature>
<dbReference type="PROSITE" id="PS51192">
    <property type="entry name" value="HELICASE_ATP_BIND_1"/>
    <property type="match status" value="1"/>
</dbReference>
<dbReference type="PROSITE" id="PS51194">
    <property type="entry name" value="HELICASE_CTER"/>
    <property type="match status" value="1"/>
</dbReference>
<keyword evidence="2 7" id="KW-0378">Hydrolase</keyword>
<feature type="region of interest" description="Disordered" evidence="8">
    <location>
        <begin position="372"/>
        <end position="421"/>
    </location>
</feature>
<dbReference type="Pfam" id="PF00271">
    <property type="entry name" value="Helicase_C"/>
    <property type="match status" value="1"/>
</dbReference>
<dbReference type="Gene3D" id="3.40.50.300">
    <property type="entry name" value="P-loop containing nucleotide triphosphate hydrolases"/>
    <property type="match status" value="2"/>
</dbReference>
<dbReference type="SMART" id="SM00487">
    <property type="entry name" value="DEXDc"/>
    <property type="match status" value="1"/>
</dbReference>
<dbReference type="GO" id="GO:0004386">
    <property type="term" value="F:helicase activity"/>
    <property type="evidence" value="ECO:0007669"/>
    <property type="project" value="UniProtKB-KW"/>
</dbReference>
<evidence type="ECO:0000256" key="3">
    <source>
        <dbReference type="ARBA" id="ARBA00022806"/>
    </source>
</evidence>
<dbReference type="SMART" id="SM00490">
    <property type="entry name" value="HELICc"/>
    <property type="match status" value="1"/>
</dbReference>
<dbReference type="PROSITE" id="PS51195">
    <property type="entry name" value="Q_MOTIF"/>
    <property type="match status" value="1"/>
</dbReference>
<evidence type="ECO:0000313" key="12">
    <source>
        <dbReference type="EMBL" id="MDN4166856.1"/>
    </source>
</evidence>
<dbReference type="EMBL" id="JAUHJS010000008">
    <property type="protein sequence ID" value="MDN4166856.1"/>
    <property type="molecule type" value="Genomic_DNA"/>
</dbReference>
<dbReference type="PROSITE" id="PS00039">
    <property type="entry name" value="DEAD_ATP_HELICASE"/>
    <property type="match status" value="1"/>
</dbReference>
<evidence type="ECO:0000259" key="10">
    <source>
        <dbReference type="PROSITE" id="PS51194"/>
    </source>
</evidence>
<evidence type="ECO:0000256" key="7">
    <source>
        <dbReference type="RuleBase" id="RU000492"/>
    </source>
</evidence>
<dbReference type="InterPro" id="IPR000629">
    <property type="entry name" value="RNA-helicase_DEAD-box_CS"/>
</dbReference>
<evidence type="ECO:0000256" key="6">
    <source>
        <dbReference type="PROSITE-ProRule" id="PRU00552"/>
    </source>
</evidence>
<keyword evidence="3 7" id="KW-0347">Helicase</keyword>
<dbReference type="Pfam" id="PF00270">
    <property type="entry name" value="DEAD"/>
    <property type="match status" value="1"/>
</dbReference>
<evidence type="ECO:0000256" key="5">
    <source>
        <dbReference type="ARBA" id="ARBA00038437"/>
    </source>
</evidence>
<evidence type="ECO:0000256" key="1">
    <source>
        <dbReference type="ARBA" id="ARBA00022741"/>
    </source>
</evidence>
<dbReference type="GO" id="GO:0016787">
    <property type="term" value="F:hydrolase activity"/>
    <property type="evidence" value="ECO:0007669"/>
    <property type="project" value="UniProtKB-KW"/>
</dbReference>
<comment type="similarity">
    <text evidence="5 7">Belongs to the DEAD box helicase family.</text>
</comment>
<dbReference type="CDD" id="cd00268">
    <property type="entry name" value="DEADc"/>
    <property type="match status" value="1"/>
</dbReference>
<dbReference type="InterPro" id="IPR011545">
    <property type="entry name" value="DEAD/DEAH_box_helicase_dom"/>
</dbReference>
<dbReference type="InterPro" id="IPR014014">
    <property type="entry name" value="RNA_helicase_DEAD_Q_motif"/>
</dbReference>
<dbReference type="CDD" id="cd18787">
    <property type="entry name" value="SF2_C_DEAD"/>
    <property type="match status" value="1"/>
</dbReference>
<keyword evidence="1 7" id="KW-0547">Nucleotide-binding</keyword>
<organism evidence="12 13">
    <name type="scientific">Shiella aurantiaca</name>
    <dbReference type="NCBI Taxonomy" id="3058365"/>
    <lineage>
        <taxon>Bacteria</taxon>
        <taxon>Pseudomonadati</taxon>
        <taxon>Bacteroidota</taxon>
        <taxon>Cytophagia</taxon>
        <taxon>Cytophagales</taxon>
        <taxon>Shiellaceae</taxon>
        <taxon>Shiella</taxon>
    </lineage>
</organism>
<gene>
    <name evidence="12" type="ORF">QWY31_15195</name>
</gene>
<feature type="short sequence motif" description="Q motif" evidence="6">
    <location>
        <begin position="1"/>
        <end position="29"/>
    </location>
</feature>
<evidence type="ECO:0000259" key="9">
    <source>
        <dbReference type="PROSITE" id="PS51192"/>
    </source>
</evidence>
<protein>
    <submittedName>
        <fullName evidence="12">DEAD/DEAH box helicase</fullName>
        <ecNumber evidence="12">3.6.4.-</ecNumber>
    </submittedName>
</protein>
<comment type="caution">
    <text evidence="12">The sequence shown here is derived from an EMBL/GenBank/DDBJ whole genome shotgun (WGS) entry which is preliminary data.</text>
</comment>
<accession>A0ABT8F9I0</accession>
<dbReference type="InterPro" id="IPR027417">
    <property type="entry name" value="P-loop_NTPase"/>
</dbReference>